<dbReference type="InterPro" id="IPR013766">
    <property type="entry name" value="Thioredoxin_domain"/>
</dbReference>
<dbReference type="GO" id="GO:0016491">
    <property type="term" value="F:oxidoreductase activity"/>
    <property type="evidence" value="ECO:0007669"/>
    <property type="project" value="InterPro"/>
</dbReference>
<dbReference type="OrthoDB" id="9813820at2"/>
<dbReference type="InterPro" id="IPR000866">
    <property type="entry name" value="AhpC/TSA"/>
</dbReference>
<dbReference type="PROSITE" id="PS51352">
    <property type="entry name" value="THIOREDOXIN_2"/>
    <property type="match status" value="1"/>
</dbReference>
<evidence type="ECO:0000256" key="3">
    <source>
        <dbReference type="ARBA" id="ARBA00023157"/>
    </source>
</evidence>
<dbReference type="PANTHER" id="PTHR42852">
    <property type="entry name" value="THIOL:DISULFIDE INTERCHANGE PROTEIN DSBE"/>
    <property type="match status" value="1"/>
</dbReference>
<dbReference type="CDD" id="cd02966">
    <property type="entry name" value="TlpA_like_family"/>
    <property type="match status" value="1"/>
</dbReference>
<evidence type="ECO:0000313" key="7">
    <source>
        <dbReference type="Proteomes" id="UP000198744"/>
    </source>
</evidence>
<comment type="subcellular location">
    <subcellularLocation>
        <location evidence="1">Cell envelope</location>
    </subcellularLocation>
</comment>
<keyword evidence="2" id="KW-0201">Cytochrome c-type biogenesis</keyword>
<dbReference type="AlphaFoldDB" id="A0A1H7VRX4"/>
<protein>
    <submittedName>
        <fullName evidence="6">Peroxiredoxin</fullName>
    </submittedName>
</protein>
<feature type="domain" description="Thioredoxin" evidence="5">
    <location>
        <begin position="40"/>
        <end position="177"/>
    </location>
</feature>
<dbReference type="RefSeq" id="WP_093882484.1">
    <property type="nucleotide sequence ID" value="NZ_FOBS01000004.1"/>
</dbReference>
<evidence type="ECO:0000259" key="5">
    <source>
        <dbReference type="PROSITE" id="PS51352"/>
    </source>
</evidence>
<keyword evidence="4" id="KW-0676">Redox-active center</keyword>
<name>A0A1H7VRX4_9BACT</name>
<evidence type="ECO:0000256" key="2">
    <source>
        <dbReference type="ARBA" id="ARBA00022748"/>
    </source>
</evidence>
<dbReference type="EMBL" id="FOBS01000004">
    <property type="protein sequence ID" value="SEM11547.1"/>
    <property type="molecule type" value="Genomic_DNA"/>
</dbReference>
<dbReference type="InterPro" id="IPR050553">
    <property type="entry name" value="Thioredoxin_ResA/DsbE_sf"/>
</dbReference>
<organism evidence="6 7">
    <name type="scientific">Syntrophus gentianae</name>
    <dbReference type="NCBI Taxonomy" id="43775"/>
    <lineage>
        <taxon>Bacteria</taxon>
        <taxon>Pseudomonadati</taxon>
        <taxon>Thermodesulfobacteriota</taxon>
        <taxon>Syntrophia</taxon>
        <taxon>Syntrophales</taxon>
        <taxon>Syntrophaceae</taxon>
        <taxon>Syntrophus</taxon>
    </lineage>
</organism>
<accession>A0A1H7VRX4</accession>
<sequence>MKNFRTLSFVSGLILLVLCLVSCSEPSDRREEGRNKSLPQIEGVEAPNFKLPDLEGRSFQLSQFRGNPVLLIFSTTWCAYCRSELPHLREINGRYSSKGLEVIQIFIQESPRKVASFSSQYRLPYRVLLDERGEVAEAYRVRGVPDLILLDRNGRVLCRRCPDLDASLKDLFEKPQQN</sequence>
<dbReference type="GO" id="GO:0017004">
    <property type="term" value="P:cytochrome complex assembly"/>
    <property type="evidence" value="ECO:0007669"/>
    <property type="project" value="UniProtKB-KW"/>
</dbReference>
<keyword evidence="3" id="KW-1015">Disulfide bond</keyword>
<dbReference type="GO" id="GO:0016209">
    <property type="term" value="F:antioxidant activity"/>
    <property type="evidence" value="ECO:0007669"/>
    <property type="project" value="InterPro"/>
</dbReference>
<dbReference type="Proteomes" id="UP000198744">
    <property type="component" value="Unassembled WGS sequence"/>
</dbReference>
<evidence type="ECO:0000256" key="4">
    <source>
        <dbReference type="ARBA" id="ARBA00023284"/>
    </source>
</evidence>
<reference evidence="6 7" key="1">
    <citation type="submission" date="2016-10" db="EMBL/GenBank/DDBJ databases">
        <authorList>
            <person name="de Groot N.N."/>
        </authorList>
    </citation>
    <scope>NUCLEOTIDE SEQUENCE [LARGE SCALE GENOMIC DNA]</scope>
    <source>
        <strain evidence="6 7">DSM 8423</strain>
    </source>
</reference>
<dbReference type="STRING" id="43775.SAMN04489760_104129"/>
<proteinExistence type="predicted"/>
<dbReference type="GO" id="GO:0030313">
    <property type="term" value="C:cell envelope"/>
    <property type="evidence" value="ECO:0007669"/>
    <property type="project" value="UniProtKB-SubCell"/>
</dbReference>
<evidence type="ECO:0000313" key="6">
    <source>
        <dbReference type="EMBL" id="SEM11547.1"/>
    </source>
</evidence>
<dbReference type="PANTHER" id="PTHR42852:SF6">
    <property type="entry name" value="THIOL:DISULFIDE INTERCHANGE PROTEIN DSBE"/>
    <property type="match status" value="1"/>
</dbReference>
<dbReference type="PROSITE" id="PS00194">
    <property type="entry name" value="THIOREDOXIN_1"/>
    <property type="match status" value="1"/>
</dbReference>
<dbReference type="Gene3D" id="3.40.30.10">
    <property type="entry name" value="Glutaredoxin"/>
    <property type="match status" value="1"/>
</dbReference>
<dbReference type="Pfam" id="PF00578">
    <property type="entry name" value="AhpC-TSA"/>
    <property type="match status" value="1"/>
</dbReference>
<dbReference type="SUPFAM" id="SSF52833">
    <property type="entry name" value="Thioredoxin-like"/>
    <property type="match status" value="1"/>
</dbReference>
<dbReference type="InterPro" id="IPR036249">
    <property type="entry name" value="Thioredoxin-like_sf"/>
</dbReference>
<dbReference type="InterPro" id="IPR017937">
    <property type="entry name" value="Thioredoxin_CS"/>
</dbReference>
<keyword evidence="7" id="KW-1185">Reference proteome</keyword>
<evidence type="ECO:0000256" key="1">
    <source>
        <dbReference type="ARBA" id="ARBA00004196"/>
    </source>
</evidence>
<gene>
    <name evidence="6" type="ORF">SAMN04489760_104129</name>
</gene>